<evidence type="ECO:0000313" key="5">
    <source>
        <dbReference type="EMBL" id="KAK9395450.1"/>
    </source>
</evidence>
<feature type="compositionally biased region" description="Basic and acidic residues" evidence="4">
    <location>
        <begin position="1"/>
        <end position="12"/>
    </location>
</feature>
<organism evidence="5 6">
    <name type="scientific">Crotalus adamanteus</name>
    <name type="common">Eastern diamondback rattlesnake</name>
    <dbReference type="NCBI Taxonomy" id="8729"/>
    <lineage>
        <taxon>Eukaryota</taxon>
        <taxon>Metazoa</taxon>
        <taxon>Chordata</taxon>
        <taxon>Craniata</taxon>
        <taxon>Vertebrata</taxon>
        <taxon>Euteleostomi</taxon>
        <taxon>Lepidosauria</taxon>
        <taxon>Squamata</taxon>
        <taxon>Bifurcata</taxon>
        <taxon>Unidentata</taxon>
        <taxon>Episquamata</taxon>
        <taxon>Toxicofera</taxon>
        <taxon>Serpentes</taxon>
        <taxon>Colubroidea</taxon>
        <taxon>Viperidae</taxon>
        <taxon>Crotalinae</taxon>
        <taxon>Crotalus</taxon>
    </lineage>
</organism>
<dbReference type="InterPro" id="IPR007130">
    <property type="entry name" value="DAGAT"/>
</dbReference>
<sequence length="184" mass="19243">MSRVPRGGDPRPDFLPLESAGLPHQQPQPPPRQQASPQPPAWVIRPGAQATLAAPRAASSSSAITAAASSFSSGPMAGPFLAASAPHVASPTAPAATAAMLLGPAGESGGSALGNGPLGRPPRVTPWKKTNYSPGVVGLTLYNCWVSGEAIDELHERYLEKWTQLFEEHKAKYGLPQDKHLMIT</sequence>
<dbReference type="AlphaFoldDB" id="A0AAW1AZP1"/>
<evidence type="ECO:0000256" key="3">
    <source>
        <dbReference type="ARBA" id="ARBA00023315"/>
    </source>
</evidence>
<evidence type="ECO:0000256" key="4">
    <source>
        <dbReference type="SAM" id="MobiDB-lite"/>
    </source>
</evidence>
<keyword evidence="3" id="KW-0012">Acyltransferase</keyword>
<protein>
    <submittedName>
        <fullName evidence="5">2-acylglycerol O-acyltransferase 2-B-like</fullName>
    </submittedName>
</protein>
<evidence type="ECO:0000256" key="1">
    <source>
        <dbReference type="ARBA" id="ARBA00005420"/>
    </source>
</evidence>
<comment type="similarity">
    <text evidence="1">Belongs to the diacylglycerol acyltransferase family.</text>
</comment>
<accession>A0AAW1AZP1</accession>
<dbReference type="Pfam" id="PF03982">
    <property type="entry name" value="DAGAT"/>
    <property type="match status" value="1"/>
</dbReference>
<proteinExistence type="inferred from homology"/>
<gene>
    <name evidence="5" type="ORF">NXF25_018811</name>
</gene>
<feature type="region of interest" description="Disordered" evidence="4">
    <location>
        <begin position="1"/>
        <end position="44"/>
    </location>
</feature>
<keyword evidence="2" id="KW-0808">Transferase</keyword>
<evidence type="ECO:0000313" key="6">
    <source>
        <dbReference type="Proteomes" id="UP001474421"/>
    </source>
</evidence>
<dbReference type="GO" id="GO:0008374">
    <property type="term" value="F:O-acyltransferase activity"/>
    <property type="evidence" value="ECO:0007669"/>
    <property type="project" value="InterPro"/>
</dbReference>
<keyword evidence="6" id="KW-1185">Reference proteome</keyword>
<name>A0AAW1AZP1_CROAD</name>
<evidence type="ECO:0000256" key="2">
    <source>
        <dbReference type="ARBA" id="ARBA00022679"/>
    </source>
</evidence>
<feature type="compositionally biased region" description="Pro residues" evidence="4">
    <location>
        <begin position="26"/>
        <end position="40"/>
    </location>
</feature>
<comment type="caution">
    <text evidence="5">The sequence shown here is derived from an EMBL/GenBank/DDBJ whole genome shotgun (WGS) entry which is preliminary data.</text>
</comment>
<dbReference type="Proteomes" id="UP001474421">
    <property type="component" value="Unassembled WGS sequence"/>
</dbReference>
<reference evidence="5 6" key="1">
    <citation type="journal article" date="2024" name="Proc. Natl. Acad. Sci. U.S.A.">
        <title>The genetic regulatory architecture and epigenomic basis for age-related changes in rattlesnake venom.</title>
        <authorList>
            <person name="Hogan M.P."/>
            <person name="Holding M.L."/>
            <person name="Nystrom G.S."/>
            <person name="Colston T.J."/>
            <person name="Bartlett D.A."/>
            <person name="Mason A.J."/>
            <person name="Ellsworth S.A."/>
            <person name="Rautsaw R.M."/>
            <person name="Lawrence K.C."/>
            <person name="Strickland J.L."/>
            <person name="He B."/>
            <person name="Fraser P."/>
            <person name="Margres M.J."/>
            <person name="Gilbert D.M."/>
            <person name="Gibbs H.L."/>
            <person name="Parkinson C.L."/>
            <person name="Rokyta D.R."/>
        </authorList>
    </citation>
    <scope>NUCLEOTIDE SEQUENCE [LARGE SCALE GENOMIC DNA]</scope>
    <source>
        <strain evidence="5">DRR0105</strain>
    </source>
</reference>
<dbReference type="EMBL" id="JAOTOJ010000009">
    <property type="protein sequence ID" value="KAK9395450.1"/>
    <property type="molecule type" value="Genomic_DNA"/>
</dbReference>